<evidence type="ECO:0000259" key="2">
    <source>
        <dbReference type="Pfam" id="PF18962"/>
    </source>
</evidence>
<gene>
    <name evidence="3" type="ORF">LEM8419_02358</name>
</gene>
<comment type="caution">
    <text evidence="3">The sequence shown here is derived from an EMBL/GenBank/DDBJ whole genome shotgun (WGS) entry which is preliminary data.</text>
</comment>
<dbReference type="RefSeq" id="WP_238751307.1">
    <property type="nucleotide sequence ID" value="NZ_CAKLPZ010000003.1"/>
</dbReference>
<reference evidence="3" key="1">
    <citation type="submission" date="2021-12" db="EMBL/GenBank/DDBJ databases">
        <authorList>
            <person name="Rodrigo-Torres L."/>
            <person name="Arahal R. D."/>
            <person name="Lucena T."/>
        </authorList>
    </citation>
    <scope>NUCLEOTIDE SEQUENCE</scope>
    <source>
        <strain evidence="3">CECT 8419</strain>
    </source>
</reference>
<proteinExistence type="predicted"/>
<dbReference type="Pfam" id="PF18962">
    <property type="entry name" value="Por_Secre_tail"/>
    <property type="match status" value="1"/>
</dbReference>
<accession>A0ABN8F8A1</accession>
<evidence type="ECO:0000313" key="4">
    <source>
        <dbReference type="Proteomes" id="UP000837803"/>
    </source>
</evidence>
<keyword evidence="4" id="KW-1185">Reference proteome</keyword>
<protein>
    <recommendedName>
        <fullName evidence="2">Secretion system C-terminal sorting domain-containing protein</fullName>
    </recommendedName>
</protein>
<dbReference type="Gene3D" id="2.60.40.10">
    <property type="entry name" value="Immunoglobulins"/>
    <property type="match status" value="1"/>
</dbReference>
<dbReference type="SUPFAM" id="SSF55486">
    <property type="entry name" value="Metalloproteases ('zincins'), catalytic domain"/>
    <property type="match status" value="1"/>
</dbReference>
<dbReference type="InterPro" id="IPR013783">
    <property type="entry name" value="Ig-like_fold"/>
</dbReference>
<dbReference type="InterPro" id="IPR024079">
    <property type="entry name" value="MetalloPept_cat_dom_sf"/>
</dbReference>
<evidence type="ECO:0000256" key="1">
    <source>
        <dbReference type="SAM" id="SignalP"/>
    </source>
</evidence>
<feature type="signal peptide" evidence="1">
    <location>
        <begin position="1"/>
        <end position="23"/>
    </location>
</feature>
<sequence length="529" mass="57674">MFFLRFQLAVPALLLAVSLTAQTPDDYTIIHDHLLCDLPAAPFDGTQPVGEAYVFRKGVPTKAADVAITYFQAGESLNGRRCVDLEEGAQSAFDRAVAIWVDVLRPEQQLNIDVCFTKDLSDGTLGQASTSFIRPANSADLGNEDLFYPKAVYEQLVGSNLSGTDMSIYFNADQFFYYGEDEFDLPAIAFDFTTLAVHELGHGLGFSGKPTYSPGNSSIGFNQGQMGDQEPIFIPTVFDRGVALGSAPIAIVELPAGSQTLDNALLGREGGLFFDQEQLGAFTDQEERFKLYTPDVYNRGSSYSHLDDAKEVMYYRQRQGAFNRNPGNAAAVMQSIGWAGQNQVAAPVELLAFTATADDAGVLLRWTTSSETENAGFTVEASPDGTRFAAIGEVAGQGTTTETQHYSLTDPTPRAGTTYYRLRQTDFDGTFSLSDVVSVDFVVTHSILGNPYPNPSAATQVTLDYTTEQSRTLTGRLYGITGQVLRQWRQDVGAGRSQLTVDLTDLSAGVYLLQLHDGREGQLRRLRVE</sequence>
<dbReference type="NCBIfam" id="TIGR04183">
    <property type="entry name" value="Por_Secre_tail"/>
    <property type="match status" value="1"/>
</dbReference>
<dbReference type="InterPro" id="IPR026444">
    <property type="entry name" value="Secre_tail"/>
</dbReference>
<dbReference type="Proteomes" id="UP000837803">
    <property type="component" value="Unassembled WGS sequence"/>
</dbReference>
<dbReference type="EMBL" id="CAKLPZ010000003">
    <property type="protein sequence ID" value="CAH1001455.1"/>
    <property type="molecule type" value="Genomic_DNA"/>
</dbReference>
<keyword evidence="1" id="KW-0732">Signal</keyword>
<evidence type="ECO:0000313" key="3">
    <source>
        <dbReference type="EMBL" id="CAH1001455.1"/>
    </source>
</evidence>
<feature type="domain" description="Secretion system C-terminal sorting" evidence="2">
    <location>
        <begin position="452"/>
        <end position="523"/>
    </location>
</feature>
<dbReference type="Gene3D" id="3.40.390.10">
    <property type="entry name" value="Collagenase (Catalytic Domain)"/>
    <property type="match status" value="1"/>
</dbReference>
<organism evidence="3 4">
    <name type="scientific">Neolewinella maritima</name>
    <dbReference type="NCBI Taxonomy" id="1383882"/>
    <lineage>
        <taxon>Bacteria</taxon>
        <taxon>Pseudomonadati</taxon>
        <taxon>Bacteroidota</taxon>
        <taxon>Saprospiria</taxon>
        <taxon>Saprospirales</taxon>
        <taxon>Lewinellaceae</taxon>
        <taxon>Neolewinella</taxon>
    </lineage>
</organism>
<name>A0ABN8F8A1_9BACT</name>
<feature type="chain" id="PRO_5047320020" description="Secretion system C-terminal sorting domain-containing protein" evidence="1">
    <location>
        <begin position="24"/>
        <end position="529"/>
    </location>
</feature>